<keyword evidence="6 7" id="KW-0472">Membrane</keyword>
<evidence type="ECO:0000256" key="7">
    <source>
        <dbReference type="SAM" id="Phobius"/>
    </source>
</evidence>
<gene>
    <name evidence="9" type="ORF">C6I21_09470</name>
</gene>
<feature type="transmembrane region" description="Helical" evidence="7">
    <location>
        <begin position="223"/>
        <end position="244"/>
    </location>
</feature>
<evidence type="ECO:0000256" key="1">
    <source>
        <dbReference type="ARBA" id="ARBA00004651"/>
    </source>
</evidence>
<dbReference type="Gene3D" id="1.20.1250.20">
    <property type="entry name" value="MFS general substrate transporter like domains"/>
    <property type="match status" value="2"/>
</dbReference>
<dbReference type="Proteomes" id="UP000243650">
    <property type="component" value="Unassembled WGS sequence"/>
</dbReference>
<feature type="transmembrane region" description="Helical" evidence="7">
    <location>
        <begin position="359"/>
        <end position="378"/>
    </location>
</feature>
<dbReference type="OrthoDB" id="1650886at2"/>
<name>A0A2P6MGG2_ALKUR</name>
<keyword evidence="2" id="KW-0813">Transport</keyword>
<dbReference type="SUPFAM" id="SSF103473">
    <property type="entry name" value="MFS general substrate transporter"/>
    <property type="match status" value="1"/>
</dbReference>
<keyword evidence="3" id="KW-1003">Cell membrane</keyword>
<dbReference type="RefSeq" id="WP_105959221.1">
    <property type="nucleotide sequence ID" value="NZ_PVNS01000008.1"/>
</dbReference>
<dbReference type="GO" id="GO:0005886">
    <property type="term" value="C:plasma membrane"/>
    <property type="evidence" value="ECO:0007669"/>
    <property type="project" value="UniProtKB-SubCell"/>
</dbReference>
<dbReference type="EMBL" id="PVNS01000008">
    <property type="protein sequence ID" value="PRO65382.1"/>
    <property type="molecule type" value="Genomic_DNA"/>
</dbReference>
<feature type="transmembrane region" description="Helical" evidence="7">
    <location>
        <begin position="96"/>
        <end position="113"/>
    </location>
</feature>
<evidence type="ECO:0000256" key="2">
    <source>
        <dbReference type="ARBA" id="ARBA00022448"/>
    </source>
</evidence>
<dbReference type="InterPro" id="IPR036259">
    <property type="entry name" value="MFS_trans_sf"/>
</dbReference>
<evidence type="ECO:0000256" key="6">
    <source>
        <dbReference type="ARBA" id="ARBA00023136"/>
    </source>
</evidence>
<evidence type="ECO:0000259" key="8">
    <source>
        <dbReference type="PROSITE" id="PS50850"/>
    </source>
</evidence>
<evidence type="ECO:0000313" key="10">
    <source>
        <dbReference type="Proteomes" id="UP000243650"/>
    </source>
</evidence>
<evidence type="ECO:0000256" key="3">
    <source>
        <dbReference type="ARBA" id="ARBA00022475"/>
    </source>
</evidence>
<dbReference type="PROSITE" id="PS50850">
    <property type="entry name" value="MFS"/>
    <property type="match status" value="1"/>
</dbReference>
<dbReference type="InterPro" id="IPR020846">
    <property type="entry name" value="MFS_dom"/>
</dbReference>
<comment type="subcellular location">
    <subcellularLocation>
        <location evidence="1">Cell membrane</location>
        <topology evidence="1">Multi-pass membrane protein</topology>
    </subcellularLocation>
</comment>
<feature type="transmembrane region" description="Helical" evidence="7">
    <location>
        <begin position="327"/>
        <end position="353"/>
    </location>
</feature>
<protein>
    <submittedName>
        <fullName evidence="9">MFS transporter</fullName>
    </submittedName>
</protein>
<organism evidence="9 10">
    <name type="scientific">Alkalicoccus urumqiensis</name>
    <name type="common">Bacillus urumqiensis</name>
    <dbReference type="NCBI Taxonomy" id="1548213"/>
    <lineage>
        <taxon>Bacteria</taxon>
        <taxon>Bacillati</taxon>
        <taxon>Bacillota</taxon>
        <taxon>Bacilli</taxon>
        <taxon>Bacillales</taxon>
        <taxon>Bacillaceae</taxon>
        <taxon>Alkalicoccus</taxon>
    </lineage>
</organism>
<dbReference type="PANTHER" id="PTHR23522">
    <property type="entry name" value="BLL5896 PROTEIN"/>
    <property type="match status" value="1"/>
</dbReference>
<feature type="transmembrane region" description="Helical" evidence="7">
    <location>
        <begin position="43"/>
        <end position="61"/>
    </location>
</feature>
<feature type="transmembrane region" description="Helical" evidence="7">
    <location>
        <begin position="265"/>
        <end position="284"/>
    </location>
</feature>
<dbReference type="InterPro" id="IPR024989">
    <property type="entry name" value="MFS_assoc_dom"/>
</dbReference>
<accession>A0A2P6MGG2</accession>
<dbReference type="Pfam" id="PF12832">
    <property type="entry name" value="MFS_1_like"/>
    <property type="match status" value="1"/>
</dbReference>
<proteinExistence type="predicted"/>
<dbReference type="PANTHER" id="PTHR23522:SF4">
    <property type="entry name" value="NUCLEOSIDE PERMEASE NUPG-RELATED"/>
    <property type="match status" value="1"/>
</dbReference>
<evidence type="ECO:0000313" key="9">
    <source>
        <dbReference type="EMBL" id="PRO65382.1"/>
    </source>
</evidence>
<feature type="transmembrane region" description="Helical" evidence="7">
    <location>
        <begin position="73"/>
        <end position="90"/>
    </location>
</feature>
<feature type="transmembrane region" description="Helical" evidence="7">
    <location>
        <begin position="12"/>
        <end position="31"/>
    </location>
</feature>
<reference evidence="9 10" key="1">
    <citation type="submission" date="2018-03" db="EMBL/GenBank/DDBJ databases">
        <title>Bacillus urumqiensis sp. nov., a moderately haloalkaliphilic bacterium isolated from a salt lake.</title>
        <authorList>
            <person name="Zhao B."/>
            <person name="Liao Z."/>
        </authorList>
    </citation>
    <scope>NUCLEOTIDE SEQUENCE [LARGE SCALE GENOMIC DNA]</scope>
    <source>
        <strain evidence="9 10">BZ-SZ-XJ18</strain>
    </source>
</reference>
<keyword evidence="10" id="KW-1185">Reference proteome</keyword>
<feature type="transmembrane region" description="Helical" evidence="7">
    <location>
        <begin position="290"/>
        <end position="315"/>
    </location>
</feature>
<feature type="transmembrane region" description="Helical" evidence="7">
    <location>
        <begin position="198"/>
        <end position="217"/>
    </location>
</feature>
<dbReference type="GO" id="GO:0015213">
    <property type="term" value="F:uridine transmembrane transporter activity"/>
    <property type="evidence" value="ECO:0007669"/>
    <property type="project" value="TreeGrafter"/>
</dbReference>
<keyword evidence="5 7" id="KW-1133">Transmembrane helix</keyword>
<keyword evidence="4 7" id="KW-0812">Transmembrane</keyword>
<evidence type="ECO:0000256" key="5">
    <source>
        <dbReference type="ARBA" id="ARBA00022989"/>
    </source>
</evidence>
<dbReference type="GO" id="GO:0015212">
    <property type="term" value="F:cytidine transmembrane transporter activity"/>
    <property type="evidence" value="ECO:0007669"/>
    <property type="project" value="TreeGrafter"/>
</dbReference>
<comment type="caution">
    <text evidence="9">The sequence shown here is derived from an EMBL/GenBank/DDBJ whole genome shotgun (WGS) entry which is preliminary data.</text>
</comment>
<feature type="transmembrane region" description="Helical" evidence="7">
    <location>
        <begin position="134"/>
        <end position="150"/>
    </location>
</feature>
<sequence length="389" mass="42097">MTEAQRFYRMKGYFFFVYFGFGGLFPLLTVYLQSEAGLNGTQIGVITSIGPIVMIIIQPLWGMLSDVTKKPRLLLVIASIGCGAVGLTYLFAEAYVVYTAVAAGIALFQSALIPLSDSMAMNYVKKKGGDYGRIRMWGAVGFALSVWLMGTLSDTFGLQVIFYGFAVVLLISAWHAAGMPNESGTEKVDLKGGLKQLIHVRSFNAFLLVTFLVYGPIMANNFYFGVLIQFVGGSLAGVGFAFLLAAGSEVPFMRWAGAWIHRRGILFILGAAALVSGLRWLFYAGGPDPVWIYITTIMQGFSIGLFVPAALQFVTDIAPGPVKATAVSIYAAVGNGIGAFFFSLSAGLLLDWFSITEVYLFYGVMTLLGAVLLLYIAWQRKGMTNVAVN</sequence>
<evidence type="ECO:0000256" key="4">
    <source>
        <dbReference type="ARBA" id="ARBA00022692"/>
    </source>
</evidence>
<feature type="domain" description="Major facilitator superfamily (MFS) profile" evidence="8">
    <location>
        <begin position="1"/>
        <end position="381"/>
    </location>
</feature>
<dbReference type="AlphaFoldDB" id="A0A2P6MGG2"/>
<feature type="transmembrane region" description="Helical" evidence="7">
    <location>
        <begin position="156"/>
        <end position="177"/>
    </location>
</feature>